<reference evidence="2" key="1">
    <citation type="submission" date="2020-08" db="EMBL/GenBank/DDBJ databases">
        <title>Spodoptera exigua strain:BAW_Kor-Di-RS1 Genome sequencing and assembly.</title>
        <authorList>
            <person name="Kim J."/>
            <person name="Nam H.Y."/>
            <person name="Kwon M."/>
            <person name="Choi J.H."/>
            <person name="Cho S.R."/>
            <person name="Kim G.-H."/>
        </authorList>
    </citation>
    <scope>NUCLEOTIDE SEQUENCE</scope>
    <source>
        <strain evidence="2">BAW_Kor-Di-RS1</strain>
        <tissue evidence="2">Whole-body</tissue>
    </source>
</reference>
<feature type="transmembrane region" description="Helical" evidence="1">
    <location>
        <begin position="41"/>
        <end position="65"/>
    </location>
</feature>
<feature type="non-terminal residue" evidence="2">
    <location>
        <position position="1"/>
    </location>
</feature>
<accession>A0A835GG02</accession>
<keyword evidence="3" id="KW-1185">Reference proteome</keyword>
<protein>
    <submittedName>
        <fullName evidence="2">Uncharacterized protein</fullName>
    </submittedName>
</protein>
<evidence type="ECO:0000256" key="1">
    <source>
        <dbReference type="SAM" id="Phobius"/>
    </source>
</evidence>
<dbReference type="EMBL" id="JACKWZ010000145">
    <property type="protein sequence ID" value="KAF9413988.1"/>
    <property type="molecule type" value="Genomic_DNA"/>
</dbReference>
<dbReference type="AlphaFoldDB" id="A0A835GG02"/>
<proteinExistence type="predicted"/>
<gene>
    <name evidence="2" type="ORF">HW555_007941</name>
</gene>
<name>A0A835GG02_SPOEX</name>
<dbReference type="Proteomes" id="UP000648187">
    <property type="component" value="Unassembled WGS sequence"/>
</dbReference>
<keyword evidence="1" id="KW-0812">Transmembrane</keyword>
<comment type="caution">
    <text evidence="2">The sequence shown here is derived from an EMBL/GenBank/DDBJ whole genome shotgun (WGS) entry which is preliminary data.</text>
</comment>
<keyword evidence="1" id="KW-1133">Transmembrane helix</keyword>
<keyword evidence="1" id="KW-0472">Membrane</keyword>
<sequence length="114" mass="12448">DCSARASSVVTGAVRETGVGLASSPLRALGRRGGRQRARGGWLCMPFTATTLVPNICILALQFVFLEVHRHITLSLNLDSSQKGNVFTIMITLPRRDLRNLIPVGEAHVRELKI</sequence>
<evidence type="ECO:0000313" key="3">
    <source>
        <dbReference type="Proteomes" id="UP000648187"/>
    </source>
</evidence>
<organism evidence="2 3">
    <name type="scientific">Spodoptera exigua</name>
    <name type="common">Beet armyworm</name>
    <name type="synonym">Noctua fulgens</name>
    <dbReference type="NCBI Taxonomy" id="7107"/>
    <lineage>
        <taxon>Eukaryota</taxon>
        <taxon>Metazoa</taxon>
        <taxon>Ecdysozoa</taxon>
        <taxon>Arthropoda</taxon>
        <taxon>Hexapoda</taxon>
        <taxon>Insecta</taxon>
        <taxon>Pterygota</taxon>
        <taxon>Neoptera</taxon>
        <taxon>Endopterygota</taxon>
        <taxon>Lepidoptera</taxon>
        <taxon>Glossata</taxon>
        <taxon>Ditrysia</taxon>
        <taxon>Noctuoidea</taxon>
        <taxon>Noctuidae</taxon>
        <taxon>Amphipyrinae</taxon>
        <taxon>Spodoptera</taxon>
    </lineage>
</organism>
<evidence type="ECO:0000313" key="2">
    <source>
        <dbReference type="EMBL" id="KAF9413988.1"/>
    </source>
</evidence>